<dbReference type="GO" id="GO:0009252">
    <property type="term" value="P:peptidoglycan biosynthetic process"/>
    <property type="evidence" value="ECO:0007669"/>
    <property type="project" value="UniProtKB-KW"/>
</dbReference>
<keyword evidence="14" id="KW-0511">Multifunctional enzyme</keyword>
<keyword evidence="6" id="KW-0328">Glycosyltransferase</keyword>
<keyword evidence="10" id="KW-0133">Cell shape</keyword>
<organism evidence="21 22">
    <name type="scientific">Bombilactobacillus mellifer</name>
    <dbReference type="NCBI Taxonomy" id="1218492"/>
    <lineage>
        <taxon>Bacteria</taxon>
        <taxon>Bacillati</taxon>
        <taxon>Bacillota</taxon>
        <taxon>Bacilli</taxon>
        <taxon>Lactobacillales</taxon>
        <taxon>Lactobacillaceae</taxon>
        <taxon>Bombilactobacillus</taxon>
    </lineage>
</organism>
<dbReference type="PATRIC" id="fig|1218492.5.peg.662"/>
<evidence type="ECO:0000256" key="1">
    <source>
        <dbReference type="ARBA" id="ARBA00007090"/>
    </source>
</evidence>
<evidence type="ECO:0000256" key="17">
    <source>
        <dbReference type="ARBA" id="ARBA00049902"/>
    </source>
</evidence>
<dbReference type="EMBL" id="JXJQ01000006">
    <property type="protein sequence ID" value="KJY62333.1"/>
    <property type="molecule type" value="Genomic_DNA"/>
</dbReference>
<evidence type="ECO:0000256" key="13">
    <source>
        <dbReference type="ARBA" id="ARBA00023136"/>
    </source>
</evidence>
<keyword evidence="15" id="KW-0961">Cell wall biogenesis/degradation</keyword>
<dbReference type="InterPro" id="IPR001460">
    <property type="entry name" value="PCN-bd_Tpept"/>
</dbReference>
<dbReference type="InterPro" id="IPR050396">
    <property type="entry name" value="Glycosyltr_51/Transpeptidase"/>
</dbReference>
<dbReference type="InterPro" id="IPR023346">
    <property type="entry name" value="Lysozyme-like_dom_sf"/>
</dbReference>
<evidence type="ECO:0000256" key="2">
    <source>
        <dbReference type="ARBA" id="ARBA00007739"/>
    </source>
</evidence>
<dbReference type="Pfam" id="PF00912">
    <property type="entry name" value="Transgly"/>
    <property type="match status" value="1"/>
</dbReference>
<gene>
    <name evidence="21" type="primary">pbp2A</name>
    <name evidence="21" type="ORF">JG30_05360</name>
</gene>
<evidence type="ECO:0000313" key="22">
    <source>
        <dbReference type="Proteomes" id="UP000033558"/>
    </source>
</evidence>
<comment type="catalytic activity">
    <reaction evidence="17">
        <text>[GlcNAc-(1-&gt;4)-Mur2Ac(oyl-L-Ala-gamma-D-Glu-L-Lys-D-Ala-D-Ala)](n)-di-trans,octa-cis-undecaprenyl diphosphate + beta-D-GlcNAc-(1-&gt;4)-Mur2Ac(oyl-L-Ala-gamma-D-Glu-L-Lys-D-Ala-D-Ala)-di-trans,octa-cis-undecaprenyl diphosphate = [GlcNAc-(1-&gt;4)-Mur2Ac(oyl-L-Ala-gamma-D-Glu-L-Lys-D-Ala-D-Ala)](n+1)-di-trans,octa-cis-undecaprenyl diphosphate + di-trans,octa-cis-undecaprenyl diphosphate + H(+)</text>
        <dbReference type="Rhea" id="RHEA:23708"/>
        <dbReference type="Rhea" id="RHEA-COMP:9602"/>
        <dbReference type="Rhea" id="RHEA-COMP:9603"/>
        <dbReference type="ChEBI" id="CHEBI:15378"/>
        <dbReference type="ChEBI" id="CHEBI:58405"/>
        <dbReference type="ChEBI" id="CHEBI:60033"/>
        <dbReference type="ChEBI" id="CHEBI:78435"/>
        <dbReference type="EC" id="2.4.99.28"/>
    </reaction>
</comment>
<dbReference type="GO" id="GO:0008658">
    <property type="term" value="F:penicillin binding"/>
    <property type="evidence" value="ECO:0007669"/>
    <property type="project" value="InterPro"/>
</dbReference>
<dbReference type="GO" id="GO:0008360">
    <property type="term" value="P:regulation of cell shape"/>
    <property type="evidence" value="ECO:0007669"/>
    <property type="project" value="UniProtKB-KW"/>
</dbReference>
<evidence type="ECO:0000256" key="18">
    <source>
        <dbReference type="SAM" id="Phobius"/>
    </source>
</evidence>
<evidence type="ECO:0000256" key="16">
    <source>
        <dbReference type="ARBA" id="ARBA00034000"/>
    </source>
</evidence>
<dbReference type="Gene3D" id="6.20.370.110">
    <property type="match status" value="1"/>
</dbReference>
<evidence type="ECO:0000256" key="11">
    <source>
        <dbReference type="ARBA" id="ARBA00022984"/>
    </source>
</evidence>
<keyword evidence="9" id="KW-0378">Hydrolase</keyword>
<evidence type="ECO:0000256" key="9">
    <source>
        <dbReference type="ARBA" id="ARBA00022801"/>
    </source>
</evidence>
<reference evidence="21 22" key="1">
    <citation type="submission" date="2015-01" db="EMBL/GenBank/DDBJ databases">
        <title>Comparative genomics of the lactic acid bacteria isolated from the honey bee gut.</title>
        <authorList>
            <person name="Ellegaard K.M."/>
            <person name="Tamarit D."/>
            <person name="Javelind E."/>
            <person name="Olofsson T."/>
            <person name="Andersson S.G."/>
            <person name="Vasquez A."/>
        </authorList>
    </citation>
    <scope>NUCLEOTIDE SEQUENCE [LARGE SCALE GENOMIC DNA]</scope>
    <source>
        <strain evidence="21 22">Bin4</strain>
    </source>
</reference>
<keyword evidence="12 18" id="KW-1133">Transmembrane helix</keyword>
<keyword evidence="11" id="KW-0573">Peptidoglycan synthesis</keyword>
<keyword evidence="7" id="KW-0808">Transferase</keyword>
<comment type="catalytic activity">
    <reaction evidence="16">
        <text>Preferential cleavage: (Ac)2-L-Lys-D-Ala-|-D-Ala. Also transpeptidation of peptidyl-alanyl moieties that are N-acyl substituents of D-alanine.</text>
        <dbReference type="EC" id="3.4.16.4"/>
    </reaction>
</comment>
<evidence type="ECO:0000256" key="6">
    <source>
        <dbReference type="ARBA" id="ARBA00022676"/>
    </source>
</evidence>
<dbReference type="GO" id="GO:0071555">
    <property type="term" value="P:cell wall organization"/>
    <property type="evidence" value="ECO:0007669"/>
    <property type="project" value="UniProtKB-KW"/>
</dbReference>
<evidence type="ECO:0000256" key="12">
    <source>
        <dbReference type="ARBA" id="ARBA00022989"/>
    </source>
</evidence>
<sequence>MAMNTEKSRHWQKQLKLLLKKSAQALQRFIQRFHLVRWCLLIVLIIVFITSAFLTFKAKTANVQNLKATLQTTTKIMDVHGNDAGSLYAQKGTYVNLDKISPAMQAAVISTEDRTFWTNPGFSLRGYARSALGLILYHRIVGGGSTLTQQLAKNALLTQKQNFTRKLEEFFLAVQINHVYSKKDILSMYLNNAYFGNGVWGVQDASQRYFNENAAELTPEQAATLTAMLRNPSYYDPIQNPGNSRSRKNLILQLMVDNHKLSASQAQAAKKRTVTIVNGYQQQSGYRYPSYFDAVIGEAESRYHLSEADILNKGYTIYTTLNQEVQSQMQATFDNDALFPDNANDNTLVQGASIALDPTTGGVQAVVGGRGKHVFRSLNRATQMRRQPGSTIKPLAVYTPAVQSGYKLDSMLPNQITSFGKNHYTPTNADGSYADEIPMYQALANSENVPAVALLDKIGVKKGVAAVENFGIKVSEDDRNLALALGGLQTGVTPYQMARAYTAFANQGRLANTHFITKIVDATGAVIAEHHNGLPKPIMSKSTAKTMTSMMLGVFDEGTGQAAKPADYQLAGKTGSTEVPREYGTAGTKDQWIVGYTPDIVVTTWLGFDKTDPQHFLQEKTESAASQVFNNEMTNILPYTKKTSFKVTDAATIAQQNQKNSPQNWINNFGNNVKQKVEDTINDFNNTRQNVTQWYNQIKGLIRH</sequence>
<proteinExistence type="inferred from homology"/>
<dbReference type="Gene3D" id="3.40.710.10">
    <property type="entry name" value="DD-peptidase/beta-lactamase superfamily"/>
    <property type="match status" value="1"/>
</dbReference>
<evidence type="ECO:0000256" key="5">
    <source>
        <dbReference type="ARBA" id="ARBA00022670"/>
    </source>
</evidence>
<dbReference type="Gene3D" id="1.10.3810.10">
    <property type="entry name" value="Biosynthetic peptidoglycan transglycosylase-like"/>
    <property type="match status" value="1"/>
</dbReference>
<dbReference type="AlphaFoldDB" id="A0A0F4LVC9"/>
<evidence type="ECO:0000256" key="8">
    <source>
        <dbReference type="ARBA" id="ARBA00022692"/>
    </source>
</evidence>
<evidence type="ECO:0000256" key="15">
    <source>
        <dbReference type="ARBA" id="ARBA00023316"/>
    </source>
</evidence>
<keyword evidence="22" id="KW-1185">Reference proteome</keyword>
<feature type="domain" description="Glycosyl transferase family 51" evidence="20">
    <location>
        <begin position="86"/>
        <end position="255"/>
    </location>
</feature>
<keyword evidence="3" id="KW-1003">Cell membrane</keyword>
<comment type="similarity">
    <text evidence="2">In the N-terminal section; belongs to the glycosyltransferase 51 family.</text>
</comment>
<name>A0A0F4LVC9_9LACO</name>
<evidence type="ECO:0000256" key="7">
    <source>
        <dbReference type="ARBA" id="ARBA00022679"/>
    </source>
</evidence>
<keyword evidence="5" id="KW-0645">Protease</keyword>
<comment type="similarity">
    <text evidence="1">In the C-terminal section; belongs to the transpeptidase family.</text>
</comment>
<dbReference type="GO" id="GO:0009002">
    <property type="term" value="F:serine-type D-Ala-D-Ala carboxypeptidase activity"/>
    <property type="evidence" value="ECO:0007669"/>
    <property type="project" value="UniProtKB-EC"/>
</dbReference>
<keyword evidence="13 18" id="KW-0472">Membrane</keyword>
<evidence type="ECO:0000259" key="19">
    <source>
        <dbReference type="Pfam" id="PF00905"/>
    </source>
</evidence>
<dbReference type="SUPFAM" id="SSF53955">
    <property type="entry name" value="Lysozyme-like"/>
    <property type="match status" value="1"/>
</dbReference>
<feature type="transmembrane region" description="Helical" evidence="18">
    <location>
        <begin position="35"/>
        <end position="56"/>
    </location>
</feature>
<evidence type="ECO:0000256" key="14">
    <source>
        <dbReference type="ARBA" id="ARBA00023268"/>
    </source>
</evidence>
<dbReference type="NCBIfam" id="TIGR02074">
    <property type="entry name" value="PBP_1a_fam"/>
    <property type="match status" value="1"/>
</dbReference>
<keyword evidence="8 18" id="KW-0812">Transmembrane</keyword>
<dbReference type="InterPro" id="IPR012338">
    <property type="entry name" value="Beta-lactam/transpept-like"/>
</dbReference>
<evidence type="ECO:0000259" key="20">
    <source>
        <dbReference type="Pfam" id="PF00912"/>
    </source>
</evidence>
<dbReference type="InterPro" id="IPR001264">
    <property type="entry name" value="Glyco_trans_51"/>
</dbReference>
<evidence type="ECO:0000256" key="3">
    <source>
        <dbReference type="ARBA" id="ARBA00022475"/>
    </source>
</evidence>
<evidence type="ECO:0000256" key="4">
    <source>
        <dbReference type="ARBA" id="ARBA00022645"/>
    </source>
</evidence>
<keyword evidence="4" id="KW-0121">Carboxypeptidase</keyword>
<protein>
    <submittedName>
        <fullName evidence="21">Penicillin-binding protein 2A</fullName>
    </submittedName>
</protein>
<comment type="caution">
    <text evidence="21">The sequence shown here is derived from an EMBL/GenBank/DDBJ whole genome shotgun (WGS) entry which is preliminary data.</text>
</comment>
<dbReference type="Pfam" id="PF00905">
    <property type="entry name" value="Transpeptidase"/>
    <property type="match status" value="1"/>
</dbReference>
<dbReference type="FunFam" id="1.10.3810.10:FF:000001">
    <property type="entry name" value="Penicillin-binding protein 1A"/>
    <property type="match status" value="1"/>
</dbReference>
<evidence type="ECO:0000313" key="21">
    <source>
        <dbReference type="EMBL" id="KJY62333.1"/>
    </source>
</evidence>
<dbReference type="PANTHER" id="PTHR32282:SF32">
    <property type="entry name" value="PENICILLIN-BINDING PROTEIN 2A"/>
    <property type="match status" value="1"/>
</dbReference>
<evidence type="ECO:0000256" key="10">
    <source>
        <dbReference type="ARBA" id="ARBA00022960"/>
    </source>
</evidence>
<dbReference type="STRING" id="1218492.JG30_05360"/>
<dbReference type="InterPro" id="IPR036950">
    <property type="entry name" value="PBP_transglycosylase"/>
</dbReference>
<dbReference type="GO" id="GO:0006508">
    <property type="term" value="P:proteolysis"/>
    <property type="evidence" value="ECO:0007669"/>
    <property type="project" value="UniProtKB-KW"/>
</dbReference>
<dbReference type="GO" id="GO:0008955">
    <property type="term" value="F:peptidoglycan glycosyltransferase activity"/>
    <property type="evidence" value="ECO:0007669"/>
    <property type="project" value="UniProtKB-EC"/>
</dbReference>
<feature type="domain" description="Penicillin-binding protein transpeptidase" evidence="19">
    <location>
        <begin position="352"/>
        <end position="631"/>
    </location>
</feature>
<accession>A0A0F4LVC9</accession>
<dbReference type="Proteomes" id="UP000033558">
    <property type="component" value="Unassembled WGS sequence"/>
</dbReference>
<dbReference type="PANTHER" id="PTHR32282">
    <property type="entry name" value="BINDING PROTEIN TRANSPEPTIDASE, PUTATIVE-RELATED"/>
    <property type="match status" value="1"/>
</dbReference>
<dbReference type="HOGENOM" id="CLU_006354_2_2_9"/>
<dbReference type="SUPFAM" id="SSF56601">
    <property type="entry name" value="beta-lactamase/transpeptidase-like"/>
    <property type="match status" value="1"/>
</dbReference>
<dbReference type="GO" id="GO:0030288">
    <property type="term" value="C:outer membrane-bounded periplasmic space"/>
    <property type="evidence" value="ECO:0007669"/>
    <property type="project" value="TreeGrafter"/>
</dbReference>